<sequence length="107" mass="12452">MEKGIIVARGSIRWFAEHMESKLKENDHKGGWEENTVDDLFEKMKIEIIELQEELESDSIPSSIPVWSANIIRECADIANFAMMIADITNRYVYPYKPPNSEEKYNI</sequence>
<reference evidence="1 2" key="1">
    <citation type="submission" date="2019-10" db="EMBL/GenBank/DDBJ databases">
        <title>Bacillus from the desert of Cuatro Cinegas, Coahuila.</title>
        <authorList>
            <person name="Olmedo-Alvarez G."/>
            <person name="Saldana S."/>
            <person name="Barcelo D."/>
        </authorList>
    </citation>
    <scope>NUCLEOTIDE SEQUENCE [LARGE SCALE GENOMIC DNA]</scope>
    <source>
        <strain evidence="1 2">CH101a_3T</strain>
    </source>
</reference>
<dbReference type="RefSeq" id="WP_151639989.1">
    <property type="nucleotide sequence ID" value="NZ_WBPB01000066.1"/>
</dbReference>
<dbReference type="Proteomes" id="UP000477920">
    <property type="component" value="Unassembled WGS sequence"/>
</dbReference>
<dbReference type="AlphaFoldDB" id="A0AB34D569"/>
<comment type="caution">
    <text evidence="1">The sequence shown here is derived from an EMBL/GenBank/DDBJ whole genome shotgun (WGS) entry which is preliminary data.</text>
</comment>
<gene>
    <name evidence="1" type="ORF">F8158_22775</name>
</gene>
<evidence type="ECO:0008006" key="3">
    <source>
        <dbReference type="Google" id="ProtNLM"/>
    </source>
</evidence>
<proteinExistence type="predicted"/>
<protein>
    <recommendedName>
        <fullName evidence="3">NTP pyrophosphohydrolase MazG putative catalytic core domain-containing protein</fullName>
    </recommendedName>
</protein>
<evidence type="ECO:0000313" key="2">
    <source>
        <dbReference type="Proteomes" id="UP000477920"/>
    </source>
</evidence>
<name>A0AB34D569_BACCE</name>
<dbReference type="EMBL" id="WBPB01000066">
    <property type="protein sequence ID" value="KAB2493193.1"/>
    <property type="molecule type" value="Genomic_DNA"/>
</dbReference>
<accession>A0AB34D569</accession>
<organism evidence="1 2">
    <name type="scientific">Bacillus cereus</name>
    <dbReference type="NCBI Taxonomy" id="1396"/>
    <lineage>
        <taxon>Bacteria</taxon>
        <taxon>Bacillati</taxon>
        <taxon>Bacillota</taxon>
        <taxon>Bacilli</taxon>
        <taxon>Bacillales</taxon>
        <taxon>Bacillaceae</taxon>
        <taxon>Bacillus</taxon>
        <taxon>Bacillus cereus group</taxon>
    </lineage>
</organism>
<evidence type="ECO:0000313" key="1">
    <source>
        <dbReference type="EMBL" id="KAB2493193.1"/>
    </source>
</evidence>